<evidence type="ECO:0000256" key="14">
    <source>
        <dbReference type="ARBA" id="ARBA00023319"/>
    </source>
</evidence>
<feature type="transmembrane region" description="Helical" evidence="17">
    <location>
        <begin position="115"/>
        <end position="132"/>
    </location>
</feature>
<dbReference type="Pfam" id="PF13927">
    <property type="entry name" value="Ig_3"/>
    <property type="match status" value="4"/>
</dbReference>
<dbReference type="InterPro" id="IPR056475">
    <property type="entry name" value="GBD_Hemicentin/VWA7"/>
</dbReference>
<feature type="domain" description="Ig-like" evidence="19">
    <location>
        <begin position="1494"/>
        <end position="1586"/>
    </location>
</feature>
<feature type="transmembrane region" description="Helical" evidence="17">
    <location>
        <begin position="168"/>
        <end position="192"/>
    </location>
</feature>
<dbReference type="InterPro" id="IPR003598">
    <property type="entry name" value="Ig_sub2"/>
</dbReference>
<name>A0ABM3LZK9_BICAN</name>
<dbReference type="Gene3D" id="2.60.40.10">
    <property type="entry name" value="Immunoglobulins"/>
    <property type="match status" value="16"/>
</dbReference>
<feature type="domain" description="Ig-like" evidence="19">
    <location>
        <begin position="2215"/>
        <end position="2308"/>
    </location>
</feature>
<comment type="subcellular location">
    <subcellularLocation>
        <location evidence="1">Endoplasmic reticulum membrane</location>
        <topology evidence="1">Multi-pass membrane protein</topology>
    </subcellularLocation>
    <subcellularLocation>
        <location evidence="2">Secreted</location>
    </subcellularLocation>
</comment>
<evidence type="ECO:0000256" key="8">
    <source>
        <dbReference type="ARBA" id="ARBA00022729"/>
    </source>
</evidence>
<dbReference type="PROSITE" id="PS00010">
    <property type="entry name" value="ASX_HYDROXYL"/>
    <property type="match status" value="1"/>
</dbReference>
<evidence type="ECO:0000313" key="21">
    <source>
        <dbReference type="RefSeq" id="XP_052744510.1"/>
    </source>
</evidence>
<dbReference type="InterPro" id="IPR049883">
    <property type="entry name" value="NOTCH1_EGF-like"/>
</dbReference>
<sequence>MVLAKGLRPTHVAAAILVVRILSVFLVQTWYVPDEYWQTLEVAHKQAFGYGALTWEWRAGIRNYLYPSVIALLYTILKFTGLDYPEVVVLIPRIFQAILSAVADYSFYKWTGGRKWALFLVLTSWFWFYTSGRNLLQTLETVLVTVALSKFPFKGGKLGYYEKEDSCWIWLASVSVFVRPTSLPLWAVLALYNLATTNQDRLKLALKTYVPIILVSSAALIAIDSYFYGRLIVTPWEFYRFNILQDVSSHYGVHPWYWYISQGLPAVLGVNTLPVLWGIVTVLRRPQQNKVGVLLLVTVAFHVIIHSFVPHKEFRFVLPLLPILLYLAQDVLVPWSRKANKWQLYLVALVLLVGNAVPALYFGMVHQSGTVKVMPLLRDAVPNNRSSILFITPCHSTPLYSHLHMNVTTRYLNCDPPLRGESTEQEAFYNNPQRWWRLEHSTRQTPSLVVLFDVLRGRVEELLKGYRLLHDLPHTQFPEGEVGERLLVYQKIEGAARVQQTDDTVQKCSKYKMGANSIVLLLFFLISFTYECKGIESIQPSHKVKSDGKGSLVFVFDTTGSMFNDLRQLREGAEMILKTALEESQVIADFVFVPFHDPGVGPATVTKDIEVFKKALASVGRVYGGGNCPEMTLKGIQLALNVSRPHSFLYVFTDASAYDHKLVGKVLDAIQRQQTQVVFVLTGHCNDLDKPTFRVYHQIATASSGQVFNLNKTSVHKVLDFVRSSIKGRTVNLASAVNPPGYNYTQEIPVDKSVGEVTVSVSGAKPQIRVVSPSGERLIGPPRLITTLDLSEIMIVKVLRPEPGNWSITVGSEEQHSVRVVGLSNLTFQQGFSVQPAMSMDETSYRPLKGTYNHMLISLNGTNTSLHMDQVQLLSMDGKPLFEVPLQEVDKERNIYQAAAFVPPDEFFNIAIIGHDDNGQEIRRMGSTAVQAKPPDVPYLVATEKVEAHAHSQVKLTCHVESLVPVSSGWTKDDVPLQKKTQTLQSTSIEYVIDNMEEGYVGTYQCDASNAAGSSKAVTILDMIVDLPKVTVLPENNTITENDTLTVQCSVLSEALLKRTTIMFNGTLQSYAKDFILEPSIDGHYAFNHTILHVSERDSGVFSCIATNRGGSTNQSSYITVNLKPTVQIQGERTISKEIYTDLEIVCTVENAAKVQWLNINKGIISEQKVNGSYSSVLDIKNVTEDGIWTCLALKDDLKASDTVNLTVSIKPQVKIDGSRNRTLINGTLEELICIVQAKPTPIITWRNENEEVLANVSNPEPNLYKSVLTLDSAKAPVNGSYICIGQNSQGVNNDSISIHVKRKMTLLQGFSDTSVELYSQIDFQCLMDSDPLPNITWYHNNTRLLPKDNINFSDDNTIINIQKVEFDDLGLYVCEADDGYGKITVNGTLSVHGLERPILDKELAKISTLKGKSLIMPCRLLKGNPQPNIKWEYKSIIPSGNFTTLPQNVEIDEDNGINLDKVTKNNAGIYKCTADNIIGSDSYEIELVVRYPPELVASNETHLQLQGPKEITVGETIRLSCNVTGIPPPIVTWTRDGSHIAYSKNVYIDDDEGLVIENATKFESGMYSCNASNALGVVLKNFTVTIYNIPEINTSRTTSEIEVIEGQLVELPCSAQGFPLPQIKWFQNGEVITESRKYIDEYGLRFVANATDFGVYTCDASNDYGSASINYTVMIWVTPHIEPPLEVFEEIQYGANVSIECNAVGFPIPNITWMFGDEVLINSTNLRFNDSGNLSIVNVSVKNEGPYICAAENIAGIAKKTFYVSVRETPAILTDNYTGPYEALNLDTSLIISCKATGNPKPYVAWIKDGFYLDTDSRYEIAVDGTLTIKKPTEELSGVYTCVAKNHVGNATKDFPVKIYSAPVLMQDEALPFVTTAVEGANVTLQCPVRGGDYNVKWYKDAVLLANGSLNLPNVSRTNESTYACVAGNAAGSVHASVALRVEWSPSRLTTSNDSVEVVRGENCYLDCKTDSKPRAKTIWFFNSKRLVLEDREVLKLLTVSPRHVGLYRCVAGNEHGTIEKLFHLRVLEPPFISEFEMLDVQLKAGINATLQCIARGDPEPSISWTFNNTNWVARNASLISSNVSTQSEGSYRCEATNKAGIAHIVYRVLVVSSAKVDGIVMYKDGVGTNVDKNLDLVLNTNVRLACKASGHPTPMIQWIRHGNAVSENTGGFDYADLTFDNLSTTHAGYYSCIVSNEGGIEEKTVKVNILEPPRIFQTLFQNGNTSQKIIDLEVISGQAFYMHCHPYGNPAPEVYWFKDGLPLKLYDDTMITKEFGEVLISKSAKYEQSGNYTCVARNKVGETSVVYLVDVLVPPPLQKDNIKQANALLGTALILTCPAEGRPTPFVMWIKHPYTEICESDRIHLLNDNYTLMIPDPKVSDSGKYSCIMSNKVGTTELVYEVTIEKPPSIMGNVGNDTSEYYVVPLRRSLVLKCEVDGHPQPKITWFKDIQQLSSNLPNIQRVFGNSLVGLWSVNVNDAGQYICVAENSVGTAHRRYNVAVQVPGKWSAWSTWSYCNATCGAGYQQRARTCQYIVDDDQTIDKNSQPDKWILDESSCKGQSKEKRKCNMPPCEEEESRWSSWSQWSRCSVSCGAGTQARTRRCRGEAPCGGDNVQIRKCPGSPRCRDNRRSQQTHEDVTNETDTEYIPEATIEMTSSTLNVLRSAKTEDDFYIPSQVMQPVYRVNATVNLDGSERGRCGAGYRHDAKNDSCEDVDECLVDSNQCHLTQACANAPGGYVCSCPEGYASLGAGQRCLGEC</sequence>
<feature type="transmembrane region" description="Helical" evidence="17">
    <location>
        <begin position="344"/>
        <end position="364"/>
    </location>
</feature>
<keyword evidence="5" id="KW-0328">Glycosyltransferase</keyword>
<dbReference type="InterPro" id="IPR018097">
    <property type="entry name" value="EGF_Ca-bd_CS"/>
</dbReference>
<dbReference type="CDD" id="cd00096">
    <property type="entry name" value="Ig"/>
    <property type="match status" value="3"/>
</dbReference>
<dbReference type="PROSITE" id="PS01187">
    <property type="entry name" value="EGF_CA"/>
    <property type="match status" value="1"/>
</dbReference>
<dbReference type="Pfam" id="PF23560">
    <property type="entry name" value="GBD_Hemicentin"/>
    <property type="match status" value="1"/>
</dbReference>
<dbReference type="SUPFAM" id="SSF48726">
    <property type="entry name" value="Immunoglobulin"/>
    <property type="match status" value="16"/>
</dbReference>
<feature type="transmembrane region" description="Helical" evidence="17">
    <location>
        <begin position="291"/>
        <end position="308"/>
    </location>
</feature>
<feature type="domain" description="Ig-like" evidence="19">
    <location>
        <begin position="1398"/>
        <end position="1491"/>
    </location>
</feature>
<dbReference type="PANTHER" id="PTHR10075:SF100">
    <property type="entry name" value="FASCICLIN-2"/>
    <property type="match status" value="1"/>
</dbReference>
<dbReference type="Pfam" id="PF03901">
    <property type="entry name" value="Glyco_transf_22"/>
    <property type="match status" value="1"/>
</dbReference>
<keyword evidence="9" id="KW-0256">Endoplasmic reticulum</keyword>
<feature type="domain" description="Ig-like" evidence="19">
    <location>
        <begin position="1028"/>
        <end position="1120"/>
    </location>
</feature>
<evidence type="ECO:0000256" key="7">
    <source>
        <dbReference type="ARBA" id="ARBA00022692"/>
    </source>
</evidence>
<evidence type="ECO:0000256" key="16">
    <source>
        <dbReference type="SAM" id="MobiDB-lite"/>
    </source>
</evidence>
<dbReference type="Proteomes" id="UP001652582">
    <property type="component" value="Chromosome 23"/>
</dbReference>
<evidence type="ECO:0000256" key="3">
    <source>
        <dbReference type="ARBA" id="ARBA00022525"/>
    </source>
</evidence>
<evidence type="ECO:0000256" key="1">
    <source>
        <dbReference type="ARBA" id="ARBA00004477"/>
    </source>
</evidence>
<evidence type="ECO:0000256" key="17">
    <source>
        <dbReference type="SAM" id="Phobius"/>
    </source>
</evidence>
<dbReference type="SMART" id="SM00179">
    <property type="entry name" value="EGF_CA"/>
    <property type="match status" value="1"/>
</dbReference>
<dbReference type="InterPro" id="IPR000742">
    <property type="entry name" value="EGF"/>
</dbReference>
<dbReference type="PROSITE" id="PS50092">
    <property type="entry name" value="TSP1"/>
    <property type="match status" value="2"/>
</dbReference>
<dbReference type="Pfam" id="PF00090">
    <property type="entry name" value="TSP_1"/>
    <property type="match status" value="2"/>
</dbReference>
<dbReference type="SMART" id="SM00209">
    <property type="entry name" value="TSP1"/>
    <property type="match status" value="2"/>
</dbReference>
<dbReference type="SUPFAM" id="SSF82895">
    <property type="entry name" value="TSP-1 type 1 repeat"/>
    <property type="match status" value="2"/>
</dbReference>
<accession>A0ABM3LZK9</accession>
<feature type="transmembrane region" description="Helical" evidence="17">
    <location>
        <begin position="256"/>
        <end position="279"/>
    </location>
</feature>
<dbReference type="InterPro" id="IPR013098">
    <property type="entry name" value="Ig_I-set"/>
</dbReference>
<dbReference type="InterPro" id="IPR056861">
    <property type="entry name" value="HMCN1-like_VWA"/>
</dbReference>
<protein>
    <submittedName>
        <fullName evidence="21">Hemicentin-1</fullName>
    </submittedName>
</protein>
<dbReference type="CDD" id="cd00198">
    <property type="entry name" value="vWFA"/>
    <property type="match status" value="1"/>
</dbReference>
<dbReference type="GeneID" id="112055293"/>
<feature type="domain" description="Ig-like" evidence="19">
    <location>
        <begin position="2410"/>
        <end position="2502"/>
    </location>
</feature>
<gene>
    <name evidence="21" type="primary">LOC112055293</name>
</gene>
<dbReference type="CDD" id="cd00054">
    <property type="entry name" value="EGF_CA"/>
    <property type="match status" value="1"/>
</dbReference>
<proteinExistence type="predicted"/>
<keyword evidence="14" id="KW-0393">Immunoglobulin domain</keyword>
<dbReference type="InterPro" id="IPR001881">
    <property type="entry name" value="EGF-like_Ca-bd_dom"/>
</dbReference>
<feature type="region of interest" description="Disordered" evidence="16">
    <location>
        <begin position="2626"/>
        <end position="2647"/>
    </location>
</feature>
<keyword evidence="10 17" id="KW-1133">Transmembrane helix</keyword>
<evidence type="ECO:0000259" key="18">
    <source>
        <dbReference type="PROSITE" id="PS50026"/>
    </source>
</evidence>
<feature type="domain" description="EGF-like" evidence="18">
    <location>
        <begin position="2715"/>
        <end position="2757"/>
    </location>
</feature>
<feature type="domain" description="Ig-like" evidence="19">
    <location>
        <begin position="1303"/>
        <end position="1391"/>
    </location>
</feature>
<keyword evidence="11 17" id="KW-0472">Membrane</keyword>
<dbReference type="InterPro" id="IPR003599">
    <property type="entry name" value="Ig_sub"/>
</dbReference>
<dbReference type="InterPro" id="IPR036179">
    <property type="entry name" value="Ig-like_dom_sf"/>
</dbReference>
<dbReference type="Gene3D" id="2.10.25.10">
    <property type="entry name" value="Laminin"/>
    <property type="match status" value="1"/>
</dbReference>
<organism evidence="20 21">
    <name type="scientific">Bicyclus anynana</name>
    <name type="common">Squinting bush brown butterfly</name>
    <dbReference type="NCBI Taxonomy" id="110368"/>
    <lineage>
        <taxon>Eukaryota</taxon>
        <taxon>Metazoa</taxon>
        <taxon>Ecdysozoa</taxon>
        <taxon>Arthropoda</taxon>
        <taxon>Hexapoda</taxon>
        <taxon>Insecta</taxon>
        <taxon>Pterygota</taxon>
        <taxon>Neoptera</taxon>
        <taxon>Endopterygota</taxon>
        <taxon>Lepidoptera</taxon>
        <taxon>Glossata</taxon>
        <taxon>Ditrysia</taxon>
        <taxon>Papilionoidea</taxon>
        <taxon>Nymphalidae</taxon>
        <taxon>Satyrinae</taxon>
        <taxon>Satyrini</taxon>
        <taxon>Mycalesina</taxon>
        <taxon>Bicyclus</taxon>
    </lineage>
</organism>
<feature type="domain" description="Ig-like" evidence="19">
    <location>
        <begin position="1684"/>
        <end position="1766"/>
    </location>
</feature>
<evidence type="ECO:0000256" key="4">
    <source>
        <dbReference type="ARBA" id="ARBA00022536"/>
    </source>
</evidence>
<dbReference type="SUPFAM" id="SSF57196">
    <property type="entry name" value="EGF/Laminin"/>
    <property type="match status" value="1"/>
</dbReference>
<dbReference type="InterPro" id="IPR000884">
    <property type="entry name" value="TSP1_rpt"/>
</dbReference>
<dbReference type="PROSITE" id="PS50835">
    <property type="entry name" value="IG_LIKE"/>
    <property type="match status" value="16"/>
</dbReference>
<feature type="domain" description="Ig-like" evidence="19">
    <location>
        <begin position="2317"/>
        <end position="2407"/>
    </location>
</feature>
<feature type="domain" description="Ig-like" evidence="19">
    <location>
        <begin position="1591"/>
        <end position="1675"/>
    </location>
</feature>
<evidence type="ECO:0000256" key="12">
    <source>
        <dbReference type="ARBA" id="ARBA00023157"/>
    </source>
</evidence>
<feature type="transmembrane region" description="Helical" evidence="17">
    <location>
        <begin position="12"/>
        <end position="31"/>
    </location>
</feature>
<dbReference type="InterPro" id="IPR007110">
    <property type="entry name" value="Ig-like_dom"/>
</dbReference>
<dbReference type="PROSITE" id="PS01186">
    <property type="entry name" value="EGF_2"/>
    <property type="match status" value="1"/>
</dbReference>
<dbReference type="SMART" id="SM00408">
    <property type="entry name" value="IGc2"/>
    <property type="match status" value="16"/>
</dbReference>
<reference evidence="21" key="1">
    <citation type="submission" date="2025-08" db="UniProtKB">
        <authorList>
            <consortium name="RefSeq"/>
        </authorList>
    </citation>
    <scope>IDENTIFICATION</scope>
</reference>
<dbReference type="Gene3D" id="2.20.100.10">
    <property type="entry name" value="Thrombospondin type-1 (TSP1) repeat"/>
    <property type="match status" value="2"/>
</dbReference>
<dbReference type="SMART" id="SM00409">
    <property type="entry name" value="IG"/>
    <property type="match status" value="17"/>
</dbReference>
<evidence type="ECO:0000256" key="13">
    <source>
        <dbReference type="ARBA" id="ARBA00023180"/>
    </source>
</evidence>
<dbReference type="Pfam" id="PF25106">
    <property type="entry name" value="VWA_4"/>
    <property type="match status" value="1"/>
</dbReference>
<dbReference type="RefSeq" id="XP_052744510.1">
    <property type="nucleotide sequence ID" value="XM_052888550.1"/>
</dbReference>
<dbReference type="PROSITE" id="PS50026">
    <property type="entry name" value="EGF_3"/>
    <property type="match status" value="1"/>
</dbReference>
<feature type="domain" description="Ig-like" evidence="19">
    <location>
        <begin position="1947"/>
        <end position="2021"/>
    </location>
</feature>
<evidence type="ECO:0000259" key="19">
    <source>
        <dbReference type="PROSITE" id="PS50835"/>
    </source>
</evidence>
<keyword evidence="4 15" id="KW-0245">EGF-like domain</keyword>
<dbReference type="InterPro" id="IPR000152">
    <property type="entry name" value="EGF-type_Asp/Asn_hydroxyl_site"/>
</dbReference>
<feature type="domain" description="Ig-like" evidence="19">
    <location>
        <begin position="1864"/>
        <end position="1942"/>
    </location>
</feature>
<dbReference type="Pfam" id="PF07679">
    <property type="entry name" value="I-set"/>
    <property type="match status" value="8"/>
</dbReference>
<feature type="domain" description="Ig-like" evidence="19">
    <location>
        <begin position="2032"/>
        <end position="2099"/>
    </location>
</feature>
<evidence type="ECO:0000256" key="2">
    <source>
        <dbReference type="ARBA" id="ARBA00004613"/>
    </source>
</evidence>
<dbReference type="PANTHER" id="PTHR10075">
    <property type="entry name" value="BASIGIN RELATED"/>
    <property type="match status" value="1"/>
</dbReference>
<keyword evidence="6" id="KW-0808">Transferase</keyword>
<keyword evidence="20" id="KW-1185">Reference proteome</keyword>
<keyword evidence="8" id="KW-0732">Signal</keyword>
<dbReference type="InterPro" id="IPR036465">
    <property type="entry name" value="vWFA_dom_sf"/>
</dbReference>
<comment type="caution">
    <text evidence="15">Lacks conserved residue(s) required for the propagation of feature annotation.</text>
</comment>
<feature type="domain" description="Ig-like" evidence="19">
    <location>
        <begin position="935"/>
        <end position="1019"/>
    </location>
</feature>
<evidence type="ECO:0000256" key="11">
    <source>
        <dbReference type="ARBA" id="ARBA00023136"/>
    </source>
</evidence>
<feature type="domain" description="Ig-like" evidence="19">
    <location>
        <begin position="1212"/>
        <end position="1300"/>
    </location>
</feature>
<keyword evidence="13" id="KW-0325">Glycoprotein</keyword>
<evidence type="ECO:0000256" key="10">
    <source>
        <dbReference type="ARBA" id="ARBA00022989"/>
    </source>
</evidence>
<dbReference type="SUPFAM" id="SSF53300">
    <property type="entry name" value="vWA-like"/>
    <property type="match status" value="1"/>
</dbReference>
<feature type="compositionally biased region" description="Basic and acidic residues" evidence="16">
    <location>
        <begin position="2626"/>
        <end position="2640"/>
    </location>
</feature>
<evidence type="ECO:0000256" key="15">
    <source>
        <dbReference type="PROSITE-ProRule" id="PRU00076"/>
    </source>
</evidence>
<feature type="domain" description="Ig-like" evidence="19">
    <location>
        <begin position="2141"/>
        <end position="2210"/>
    </location>
</feature>
<keyword evidence="7 17" id="KW-0812">Transmembrane</keyword>
<keyword evidence="12" id="KW-1015">Disulfide bond</keyword>
<dbReference type="InterPro" id="IPR036383">
    <property type="entry name" value="TSP1_rpt_sf"/>
</dbReference>
<evidence type="ECO:0000256" key="6">
    <source>
        <dbReference type="ARBA" id="ARBA00022679"/>
    </source>
</evidence>
<evidence type="ECO:0000313" key="20">
    <source>
        <dbReference type="Proteomes" id="UP001652582"/>
    </source>
</evidence>
<evidence type="ECO:0000256" key="9">
    <source>
        <dbReference type="ARBA" id="ARBA00022824"/>
    </source>
</evidence>
<evidence type="ECO:0000256" key="5">
    <source>
        <dbReference type="ARBA" id="ARBA00022676"/>
    </source>
</evidence>
<feature type="domain" description="Ig-like" evidence="19">
    <location>
        <begin position="1771"/>
        <end position="1859"/>
    </location>
</feature>
<keyword evidence="3" id="KW-0964">Secreted</keyword>
<dbReference type="InterPro" id="IPR005599">
    <property type="entry name" value="GPI_mannosylTrfase"/>
</dbReference>
<dbReference type="Pfam" id="PF13895">
    <property type="entry name" value="Ig_2"/>
    <property type="match status" value="2"/>
</dbReference>
<dbReference type="InterPro" id="IPR013783">
    <property type="entry name" value="Ig-like_fold"/>
</dbReference>
<dbReference type="Gene3D" id="3.40.50.410">
    <property type="entry name" value="von Willebrand factor, type A domain"/>
    <property type="match status" value="1"/>
</dbReference>
<feature type="transmembrane region" description="Helical" evidence="17">
    <location>
        <begin position="314"/>
        <end position="332"/>
    </location>
</feature>
<feature type="transmembrane region" description="Helical" evidence="17">
    <location>
        <begin position="204"/>
        <end position="228"/>
    </location>
</feature>
<dbReference type="Pfam" id="PF07645">
    <property type="entry name" value="EGF_CA"/>
    <property type="match status" value="1"/>
</dbReference>